<feature type="non-terminal residue" evidence="1">
    <location>
        <position position="1"/>
    </location>
</feature>
<protein>
    <submittedName>
        <fullName evidence="1">Uncharacterized protein</fullName>
    </submittedName>
</protein>
<gene>
    <name evidence="1" type="ORF">ABG768_001674</name>
</gene>
<dbReference type="AlphaFoldDB" id="A0AAW2A421"/>
<name>A0AAW2A421_CULAL</name>
<dbReference type="Proteomes" id="UP001479290">
    <property type="component" value="Unassembled WGS sequence"/>
</dbReference>
<accession>A0AAW2A421</accession>
<keyword evidence="2" id="KW-1185">Reference proteome</keyword>
<comment type="caution">
    <text evidence="1">The sequence shown here is derived from an EMBL/GenBank/DDBJ whole genome shotgun (WGS) entry which is preliminary data.</text>
</comment>
<evidence type="ECO:0000313" key="1">
    <source>
        <dbReference type="EMBL" id="KAK9967267.1"/>
    </source>
</evidence>
<proteinExistence type="predicted"/>
<feature type="non-terminal residue" evidence="1">
    <location>
        <position position="60"/>
    </location>
</feature>
<organism evidence="1 2">
    <name type="scientific">Culter alburnus</name>
    <name type="common">Topmouth culter</name>
    <dbReference type="NCBI Taxonomy" id="194366"/>
    <lineage>
        <taxon>Eukaryota</taxon>
        <taxon>Metazoa</taxon>
        <taxon>Chordata</taxon>
        <taxon>Craniata</taxon>
        <taxon>Vertebrata</taxon>
        <taxon>Euteleostomi</taxon>
        <taxon>Actinopterygii</taxon>
        <taxon>Neopterygii</taxon>
        <taxon>Teleostei</taxon>
        <taxon>Ostariophysi</taxon>
        <taxon>Cypriniformes</taxon>
        <taxon>Xenocyprididae</taxon>
        <taxon>Xenocypridinae</taxon>
        <taxon>Culter</taxon>
    </lineage>
</organism>
<evidence type="ECO:0000313" key="2">
    <source>
        <dbReference type="Proteomes" id="UP001479290"/>
    </source>
</evidence>
<dbReference type="EMBL" id="JAWDJR010000010">
    <property type="protein sequence ID" value="KAK9967267.1"/>
    <property type="molecule type" value="Genomic_DNA"/>
</dbReference>
<reference evidence="1 2" key="1">
    <citation type="submission" date="2024-05" db="EMBL/GenBank/DDBJ databases">
        <title>A high-quality chromosomal-level genome assembly of Topmouth culter (Culter alburnus).</title>
        <authorList>
            <person name="Zhao H."/>
        </authorList>
    </citation>
    <scope>NUCLEOTIDE SEQUENCE [LARGE SCALE GENOMIC DNA]</scope>
    <source>
        <strain evidence="1">CATC2023</strain>
        <tissue evidence="1">Muscle</tissue>
    </source>
</reference>
<sequence length="60" mass="6378">HSSDELAQKYPSAFTACVITRAQSKKDGGVSLFDSFLCADQEAEGSLADESHVSDQGNEV</sequence>